<keyword evidence="3" id="KW-0547">Nucleotide-binding</keyword>
<dbReference type="GO" id="GO:0005737">
    <property type="term" value="C:cytoplasm"/>
    <property type="evidence" value="ECO:0007669"/>
    <property type="project" value="UniProtKB-SubCell"/>
</dbReference>
<reference evidence="6" key="1">
    <citation type="submission" date="2014-05" db="EMBL/GenBank/DDBJ databases">
        <title>The genome and life-stage specific transcriptomes of Globodera pallida elucidate key aspects of plant parasitism by a cyst nematode.</title>
        <authorList>
            <person name="Cotton J.A."/>
            <person name="Lilley C.J."/>
            <person name="Jones L.M."/>
            <person name="Kikuchi T."/>
            <person name="Reid A.J."/>
            <person name="Thorpe P."/>
            <person name="Tsai I.J."/>
            <person name="Beasley H."/>
            <person name="Blok V."/>
            <person name="Cock P.J.A."/>
            <person name="Van den Akker S.E."/>
            <person name="Holroyd N."/>
            <person name="Hunt M."/>
            <person name="Mantelin S."/>
            <person name="Naghra H."/>
            <person name="Pain A."/>
            <person name="Palomares-Rius J.E."/>
            <person name="Zarowiecki M."/>
            <person name="Berriman M."/>
            <person name="Jones J.T."/>
            <person name="Urwin P.E."/>
        </authorList>
    </citation>
    <scope>NUCLEOTIDE SEQUENCE [LARGE SCALE GENOMIC DNA]</scope>
    <source>
        <strain evidence="6">Lindley</strain>
    </source>
</reference>
<reference evidence="7" key="2">
    <citation type="submission" date="2016-06" db="UniProtKB">
        <authorList>
            <consortium name="WormBaseParasite"/>
        </authorList>
    </citation>
    <scope>IDENTIFICATION</scope>
</reference>
<keyword evidence="5" id="KW-0175">Coiled coil</keyword>
<sequence length="94" mass="11022">MREKSATKSSSSVRVAVRIRPQSVHERVQNVPQCLTVTHGKPQLTIGREKTFTYDYVFDQQTPQEIVYLPFREKEAFDNPGMPKKDWINNKSYY</sequence>
<dbReference type="Proteomes" id="UP000050741">
    <property type="component" value="Unassembled WGS sequence"/>
</dbReference>
<dbReference type="GO" id="GO:0003777">
    <property type="term" value="F:microtubule motor activity"/>
    <property type="evidence" value="ECO:0007669"/>
    <property type="project" value="InterPro"/>
</dbReference>
<dbReference type="GO" id="GO:0051231">
    <property type="term" value="P:spindle elongation"/>
    <property type="evidence" value="ECO:0007669"/>
    <property type="project" value="TreeGrafter"/>
</dbReference>
<evidence type="ECO:0000256" key="4">
    <source>
        <dbReference type="ARBA" id="ARBA00022840"/>
    </source>
</evidence>
<evidence type="ECO:0000256" key="2">
    <source>
        <dbReference type="ARBA" id="ARBA00022490"/>
    </source>
</evidence>
<proteinExistence type="predicted"/>
<evidence type="ECO:0000313" key="7">
    <source>
        <dbReference type="WBParaSite" id="GPLIN_000802800"/>
    </source>
</evidence>
<keyword evidence="2" id="KW-0963">Cytoplasm</keyword>
<dbReference type="InterPro" id="IPR027417">
    <property type="entry name" value="P-loop_NTPase"/>
</dbReference>
<name>A0A183C583_GLOPA</name>
<dbReference type="AlphaFoldDB" id="A0A183C583"/>
<dbReference type="Gene3D" id="3.40.850.10">
    <property type="entry name" value="Kinesin motor domain"/>
    <property type="match status" value="1"/>
</dbReference>
<dbReference type="GO" id="GO:0005875">
    <property type="term" value="C:microtubule associated complex"/>
    <property type="evidence" value="ECO:0007669"/>
    <property type="project" value="TreeGrafter"/>
</dbReference>
<protein>
    <submittedName>
        <fullName evidence="7">Kinesin motor domain-containing protein</fullName>
    </submittedName>
</protein>
<dbReference type="SUPFAM" id="SSF52540">
    <property type="entry name" value="P-loop containing nucleoside triphosphate hydrolases"/>
    <property type="match status" value="1"/>
</dbReference>
<dbReference type="WBParaSite" id="GPLIN_000802800">
    <property type="protein sequence ID" value="GPLIN_000802800"/>
    <property type="gene ID" value="GPLIN_000802800"/>
</dbReference>
<dbReference type="GO" id="GO:0005524">
    <property type="term" value="F:ATP binding"/>
    <property type="evidence" value="ECO:0007669"/>
    <property type="project" value="UniProtKB-KW"/>
</dbReference>
<dbReference type="InterPro" id="IPR027640">
    <property type="entry name" value="Kinesin-like_fam"/>
</dbReference>
<accession>A0A183C583</accession>
<comment type="subcellular location">
    <subcellularLocation>
        <location evidence="1">Cytoplasm</location>
    </subcellularLocation>
</comment>
<dbReference type="GO" id="GO:0007052">
    <property type="term" value="P:mitotic spindle organization"/>
    <property type="evidence" value="ECO:0007669"/>
    <property type="project" value="TreeGrafter"/>
</dbReference>
<keyword evidence="6" id="KW-1185">Reference proteome</keyword>
<evidence type="ECO:0000313" key="6">
    <source>
        <dbReference type="Proteomes" id="UP000050741"/>
    </source>
</evidence>
<evidence type="ECO:0000256" key="3">
    <source>
        <dbReference type="ARBA" id="ARBA00022741"/>
    </source>
</evidence>
<dbReference type="GO" id="GO:0007018">
    <property type="term" value="P:microtubule-based movement"/>
    <property type="evidence" value="ECO:0007669"/>
    <property type="project" value="InterPro"/>
</dbReference>
<dbReference type="PANTHER" id="PTHR47969:SF15">
    <property type="entry name" value="CHROMOSOME-ASSOCIATED KINESIN KIF4A-RELATED"/>
    <property type="match status" value="1"/>
</dbReference>
<dbReference type="PANTHER" id="PTHR47969">
    <property type="entry name" value="CHROMOSOME-ASSOCIATED KINESIN KIF4A-RELATED"/>
    <property type="match status" value="1"/>
</dbReference>
<evidence type="ECO:0000256" key="5">
    <source>
        <dbReference type="ARBA" id="ARBA00023054"/>
    </source>
</evidence>
<organism evidence="6 7">
    <name type="scientific">Globodera pallida</name>
    <name type="common">Potato cyst nematode worm</name>
    <name type="synonym">Heterodera pallida</name>
    <dbReference type="NCBI Taxonomy" id="36090"/>
    <lineage>
        <taxon>Eukaryota</taxon>
        <taxon>Metazoa</taxon>
        <taxon>Ecdysozoa</taxon>
        <taxon>Nematoda</taxon>
        <taxon>Chromadorea</taxon>
        <taxon>Rhabditida</taxon>
        <taxon>Tylenchina</taxon>
        <taxon>Tylenchomorpha</taxon>
        <taxon>Tylenchoidea</taxon>
        <taxon>Heteroderidae</taxon>
        <taxon>Heteroderinae</taxon>
        <taxon>Globodera</taxon>
    </lineage>
</organism>
<dbReference type="InterPro" id="IPR036961">
    <property type="entry name" value="Kinesin_motor_dom_sf"/>
</dbReference>
<evidence type="ECO:0000256" key="1">
    <source>
        <dbReference type="ARBA" id="ARBA00004496"/>
    </source>
</evidence>
<keyword evidence="4" id="KW-0067">ATP-binding</keyword>